<dbReference type="Proteomes" id="UP000199169">
    <property type="component" value="Unassembled WGS sequence"/>
</dbReference>
<dbReference type="EMBL" id="FLQX01000110">
    <property type="protein sequence ID" value="SBT06476.1"/>
    <property type="molecule type" value="Genomic_DNA"/>
</dbReference>
<name>A0A1A8XPA9_9PROT</name>
<keyword evidence="4" id="KW-1185">Reference proteome</keyword>
<sequence>MKQIVKMLAGVGLLVVGTMGAAIAAPASSCVLDALGNIQCDLYEEDANGDVSEIGWVISLPKSVTPGNVLILEPGGNIQDRNTWSDMLLFTNQTVQLVSDGCGTGNVGDLSCFGAPNEVIFEDAQGLAVWDVGNVYRVHSDGDVPEPATALLLSLGLGGLGWARRRKAA</sequence>
<feature type="domain" description="Ice-binding protein C-terminal" evidence="2">
    <location>
        <begin position="143"/>
        <end position="167"/>
    </location>
</feature>
<gene>
    <name evidence="3" type="ORF">ACCAA_340008</name>
</gene>
<reference evidence="3 4" key="1">
    <citation type="submission" date="2016-06" db="EMBL/GenBank/DDBJ databases">
        <authorList>
            <person name="Kjaerup R.B."/>
            <person name="Dalgaard T.S."/>
            <person name="Juul-Madsen H.R."/>
        </authorList>
    </citation>
    <scope>NUCLEOTIDE SEQUENCE [LARGE SCALE GENOMIC DNA]</scope>
    <source>
        <strain evidence="3">3</strain>
    </source>
</reference>
<evidence type="ECO:0000313" key="3">
    <source>
        <dbReference type="EMBL" id="SBT06476.1"/>
    </source>
</evidence>
<dbReference type="InterPro" id="IPR013424">
    <property type="entry name" value="Ice-binding_C"/>
</dbReference>
<accession>A0A1A8XPA9</accession>
<evidence type="ECO:0000259" key="2">
    <source>
        <dbReference type="Pfam" id="PF07589"/>
    </source>
</evidence>
<organism evidence="3 4">
    <name type="scientific">Candidatus Accumulibacter aalborgensis</name>
    <dbReference type="NCBI Taxonomy" id="1860102"/>
    <lineage>
        <taxon>Bacteria</taxon>
        <taxon>Pseudomonadati</taxon>
        <taxon>Pseudomonadota</taxon>
        <taxon>Betaproteobacteria</taxon>
        <taxon>Candidatus Accumulibacter</taxon>
    </lineage>
</organism>
<feature type="signal peptide" evidence="1">
    <location>
        <begin position="1"/>
        <end position="24"/>
    </location>
</feature>
<dbReference type="AlphaFoldDB" id="A0A1A8XPA9"/>
<proteinExistence type="predicted"/>
<dbReference type="Pfam" id="PF07589">
    <property type="entry name" value="PEP-CTERM"/>
    <property type="match status" value="1"/>
</dbReference>
<evidence type="ECO:0000313" key="4">
    <source>
        <dbReference type="Proteomes" id="UP000199169"/>
    </source>
</evidence>
<keyword evidence="1" id="KW-0732">Signal</keyword>
<dbReference type="NCBIfam" id="TIGR02595">
    <property type="entry name" value="PEP_CTERM"/>
    <property type="match status" value="1"/>
</dbReference>
<dbReference type="RefSeq" id="WP_186407182.1">
    <property type="nucleotide sequence ID" value="NZ_FLQX01000110.1"/>
</dbReference>
<protein>
    <recommendedName>
        <fullName evidence="2">Ice-binding protein C-terminal domain-containing protein</fullName>
    </recommendedName>
</protein>
<feature type="chain" id="PRO_5008381606" description="Ice-binding protein C-terminal domain-containing protein" evidence="1">
    <location>
        <begin position="25"/>
        <end position="169"/>
    </location>
</feature>
<dbReference type="STRING" id="1860102.ACCAA_340008"/>
<evidence type="ECO:0000256" key="1">
    <source>
        <dbReference type="SAM" id="SignalP"/>
    </source>
</evidence>